<keyword evidence="4 7" id="KW-0521">NADP</keyword>
<dbReference type="Pfam" id="PF00171">
    <property type="entry name" value="Aldedh"/>
    <property type="match status" value="1"/>
</dbReference>
<comment type="function">
    <text evidence="7">Catalyzes the NADPH-dependent reduction of L-glutamate 5-phosphate into L-glutamate 5-semialdehyde and phosphate. The product spontaneously undergoes cyclization to form 1-pyrroline-5-carboxylate.</text>
</comment>
<comment type="subcellular location">
    <subcellularLocation>
        <location evidence="7">Cytoplasm</location>
    </subcellularLocation>
</comment>
<evidence type="ECO:0000256" key="1">
    <source>
        <dbReference type="ARBA" id="ARBA00004985"/>
    </source>
</evidence>
<gene>
    <name evidence="7 9" type="primary">proA</name>
    <name evidence="9" type="ORF">NIDE2209</name>
</gene>
<evidence type="ECO:0000313" key="10">
    <source>
        <dbReference type="Proteomes" id="UP000001660"/>
    </source>
</evidence>
<dbReference type="EC" id="1.2.1.41" evidence="7"/>
<dbReference type="HOGENOM" id="CLU_030231_0_0_0"/>
<proteinExistence type="inferred from homology"/>
<dbReference type="Gene3D" id="3.40.309.10">
    <property type="entry name" value="Aldehyde Dehydrogenase, Chain A, domain 2"/>
    <property type="match status" value="1"/>
</dbReference>
<name>D8PFB6_9BACT</name>
<keyword evidence="10" id="KW-1185">Reference proteome</keyword>
<dbReference type="InterPro" id="IPR016162">
    <property type="entry name" value="Ald_DH_N"/>
</dbReference>
<dbReference type="GO" id="GO:0004350">
    <property type="term" value="F:glutamate-5-semialdehyde dehydrogenase activity"/>
    <property type="evidence" value="ECO:0007669"/>
    <property type="project" value="UniProtKB-UniRule"/>
</dbReference>
<keyword evidence="7" id="KW-0963">Cytoplasm</keyword>
<dbReference type="InterPro" id="IPR000965">
    <property type="entry name" value="GPR_dom"/>
</dbReference>
<dbReference type="InterPro" id="IPR012134">
    <property type="entry name" value="Glu-5-SA_DH"/>
</dbReference>
<evidence type="ECO:0000256" key="5">
    <source>
        <dbReference type="ARBA" id="ARBA00023002"/>
    </source>
</evidence>
<feature type="domain" description="Aldehyde dehydrogenase" evidence="8">
    <location>
        <begin position="11"/>
        <end position="289"/>
    </location>
</feature>
<dbReference type="InterPro" id="IPR016163">
    <property type="entry name" value="Ald_DH_C"/>
</dbReference>
<keyword evidence="5 7" id="KW-0560">Oxidoreductase</keyword>
<dbReference type="UniPathway" id="UPA00098">
    <property type="reaction ID" value="UER00360"/>
</dbReference>
<dbReference type="InterPro" id="IPR015590">
    <property type="entry name" value="Aldehyde_DH_dom"/>
</dbReference>
<dbReference type="SUPFAM" id="SSF53720">
    <property type="entry name" value="ALDH-like"/>
    <property type="match status" value="1"/>
</dbReference>
<evidence type="ECO:0000256" key="2">
    <source>
        <dbReference type="ARBA" id="ARBA00022605"/>
    </source>
</evidence>
<comment type="similarity">
    <text evidence="7">Belongs to the gamma-glutamyl phosphate reductase family.</text>
</comment>
<dbReference type="NCBIfam" id="NF001221">
    <property type="entry name" value="PRK00197.1"/>
    <property type="match status" value="1"/>
</dbReference>
<protein>
    <recommendedName>
        <fullName evidence="7">Gamma-glutamyl phosphate reductase</fullName>
        <shortName evidence="7">GPR</shortName>
        <ecNumber evidence="7">1.2.1.41</ecNumber>
    </recommendedName>
    <alternativeName>
        <fullName evidence="7">Glutamate-5-semialdehyde dehydrogenase</fullName>
    </alternativeName>
    <alternativeName>
        <fullName evidence="7">Glutamyl-gamma-semialdehyde dehydrogenase</fullName>
        <shortName evidence="7">GSA dehydrogenase</shortName>
    </alternativeName>
</protein>
<dbReference type="PIRSF" id="PIRSF000151">
    <property type="entry name" value="GPR"/>
    <property type="match status" value="1"/>
</dbReference>
<evidence type="ECO:0000256" key="6">
    <source>
        <dbReference type="ARBA" id="ARBA00049024"/>
    </source>
</evidence>
<organism evidence="9 10">
    <name type="scientific">Nitrospira defluvii</name>
    <dbReference type="NCBI Taxonomy" id="330214"/>
    <lineage>
        <taxon>Bacteria</taxon>
        <taxon>Pseudomonadati</taxon>
        <taxon>Nitrospirota</taxon>
        <taxon>Nitrospiria</taxon>
        <taxon>Nitrospirales</taxon>
        <taxon>Nitrospiraceae</taxon>
        <taxon>Nitrospira</taxon>
    </lineage>
</organism>
<dbReference type="Proteomes" id="UP000001660">
    <property type="component" value="Chromosome"/>
</dbReference>
<comment type="pathway">
    <text evidence="1 7">Amino-acid biosynthesis; L-proline biosynthesis; L-glutamate 5-semialdehyde from L-glutamate: step 2/2.</text>
</comment>
<dbReference type="InterPro" id="IPR016161">
    <property type="entry name" value="Ald_DH/histidinol_DH"/>
</dbReference>
<evidence type="ECO:0000256" key="3">
    <source>
        <dbReference type="ARBA" id="ARBA00022650"/>
    </source>
</evidence>
<dbReference type="PANTHER" id="PTHR11063">
    <property type="entry name" value="GLUTAMATE SEMIALDEHYDE DEHYDROGENASE"/>
    <property type="match status" value="1"/>
</dbReference>
<dbReference type="AlphaFoldDB" id="D8PFB6"/>
<reference evidence="9 10" key="1">
    <citation type="journal article" date="2010" name="Proc. Natl. Acad. Sci. U.S.A.">
        <title>A Nitrospira metagenome illuminates the physiology and evolution of globally important nitrite-oxidizing bacteria.</title>
        <authorList>
            <person name="Lucker S."/>
            <person name="Wagner M."/>
            <person name="Maixner F."/>
            <person name="Pelletier E."/>
            <person name="Koch H."/>
            <person name="Vacherie B."/>
            <person name="Rattei T."/>
            <person name="Sinninghe Damste J."/>
            <person name="Spieck E."/>
            <person name="Le Paslier D."/>
            <person name="Daims H."/>
        </authorList>
    </citation>
    <scope>NUCLEOTIDE SEQUENCE [LARGE SCALE GENOMIC DNA]</scope>
</reference>
<keyword evidence="2 7" id="KW-0028">Amino-acid biosynthesis</keyword>
<dbReference type="eggNOG" id="COG0014">
    <property type="taxonomic scope" value="Bacteria"/>
</dbReference>
<dbReference type="GO" id="GO:0055129">
    <property type="term" value="P:L-proline biosynthetic process"/>
    <property type="evidence" value="ECO:0007669"/>
    <property type="project" value="UniProtKB-UniRule"/>
</dbReference>
<dbReference type="STRING" id="330214.NIDE2209"/>
<sequence>MVEVPVKLYLDKLLKLAREAVRPFSLMTGPARDKALRGMAAAIAEAEEEILAANEKDVDAVGKSMTGYENRERVRDAVARVRMTADDVKAMVDRLHRIADLPDPLGEVLGRHDEPNGLQVSRVRVPIGVIGIVSELAPLETIDALALCLKSGNVCVFRGSPDWTLTQQTIAACLSKVAAEVGIPPGACTIIERPEKEAALELIKSGKALDAIIPRGGAGLRKVVQEQAKMPILSHDGGITHVYIDGDVDIPLAQNIVVNSKVQQPLAANSLDTLLVHQGIARPLLSALILRLLDEFKIDVLGCPKTVALMGQMLMTGHKAVKPAQDADWNRQFQGPTMAIKMVPGFDDALAHIAQHGPSHTCVIVTKSYESAMRFTREVDAGSVLVNASSRLNAGDSFGFGADVGLSSSRHHARGPIGLTQLTCEKYVVLGSGQLRHPHPVPLAYEDAIMLKRP</sequence>
<dbReference type="GO" id="GO:0005737">
    <property type="term" value="C:cytoplasm"/>
    <property type="evidence" value="ECO:0007669"/>
    <property type="project" value="UniProtKB-SubCell"/>
</dbReference>
<keyword evidence="3 7" id="KW-0641">Proline biosynthesis</keyword>
<comment type="catalytic activity">
    <reaction evidence="6 7">
        <text>L-glutamate 5-semialdehyde + phosphate + NADP(+) = L-glutamyl 5-phosphate + NADPH + H(+)</text>
        <dbReference type="Rhea" id="RHEA:19541"/>
        <dbReference type="ChEBI" id="CHEBI:15378"/>
        <dbReference type="ChEBI" id="CHEBI:43474"/>
        <dbReference type="ChEBI" id="CHEBI:57783"/>
        <dbReference type="ChEBI" id="CHEBI:58066"/>
        <dbReference type="ChEBI" id="CHEBI:58274"/>
        <dbReference type="ChEBI" id="CHEBI:58349"/>
        <dbReference type="EC" id="1.2.1.41"/>
    </reaction>
</comment>
<evidence type="ECO:0000313" key="9">
    <source>
        <dbReference type="EMBL" id="CBK41925.1"/>
    </source>
</evidence>
<dbReference type="GO" id="GO:0050661">
    <property type="term" value="F:NADP binding"/>
    <property type="evidence" value="ECO:0007669"/>
    <property type="project" value="InterPro"/>
</dbReference>
<dbReference type="EMBL" id="FP929003">
    <property type="protein sequence ID" value="CBK41925.1"/>
    <property type="molecule type" value="Genomic_DNA"/>
</dbReference>
<evidence type="ECO:0000259" key="8">
    <source>
        <dbReference type="Pfam" id="PF00171"/>
    </source>
</evidence>
<dbReference type="KEGG" id="nde:NIDE2209"/>
<dbReference type="HAMAP" id="MF_00412">
    <property type="entry name" value="ProA"/>
    <property type="match status" value="1"/>
</dbReference>
<dbReference type="OrthoDB" id="502371at2"/>
<dbReference type="Gene3D" id="3.40.605.10">
    <property type="entry name" value="Aldehyde Dehydrogenase, Chain A, domain 1"/>
    <property type="match status" value="1"/>
</dbReference>
<accession>D8PFB6</accession>
<evidence type="ECO:0000256" key="4">
    <source>
        <dbReference type="ARBA" id="ARBA00022857"/>
    </source>
</evidence>
<dbReference type="PANTHER" id="PTHR11063:SF8">
    <property type="entry name" value="DELTA-1-PYRROLINE-5-CARBOXYLATE SYNTHASE"/>
    <property type="match status" value="1"/>
</dbReference>
<evidence type="ECO:0000256" key="7">
    <source>
        <dbReference type="HAMAP-Rule" id="MF_00412"/>
    </source>
</evidence>